<dbReference type="InterPro" id="IPR050228">
    <property type="entry name" value="Carboxylesterase_BioH"/>
</dbReference>
<dbReference type="PANTHER" id="PTHR43194:SF5">
    <property type="entry name" value="PIMELOYL-[ACYL-CARRIER PROTEIN] METHYL ESTER ESTERASE"/>
    <property type="match status" value="1"/>
</dbReference>
<comment type="caution">
    <text evidence="3">The sequence shown here is derived from an EMBL/GenBank/DDBJ whole genome shotgun (WGS) entry which is preliminary data.</text>
</comment>
<dbReference type="EMBL" id="JAWXXV010000001">
    <property type="protein sequence ID" value="MDX5985937.1"/>
    <property type="molecule type" value="Genomic_DNA"/>
</dbReference>
<organism evidence="3 4">
    <name type="scientific">Sphingomonas echinoides</name>
    <dbReference type="NCBI Taxonomy" id="59803"/>
    <lineage>
        <taxon>Bacteria</taxon>
        <taxon>Pseudomonadati</taxon>
        <taxon>Pseudomonadota</taxon>
        <taxon>Alphaproteobacteria</taxon>
        <taxon>Sphingomonadales</taxon>
        <taxon>Sphingomonadaceae</taxon>
        <taxon>Sphingomonas</taxon>
    </lineage>
</organism>
<protein>
    <submittedName>
        <fullName evidence="3">Alpha/beta hydrolase</fullName>
    </submittedName>
</protein>
<dbReference type="Gene3D" id="3.40.50.1820">
    <property type="entry name" value="alpha/beta hydrolase"/>
    <property type="match status" value="1"/>
</dbReference>
<sequence>MMSARKTALIAALALLLPATPTQAAPTGAQVATTAEQRLPHLSIITMGKGSPVILIPGLASPRAVWDDVAPELAKTHRVILVQVNGFGGDDPGANLQPGVLDGIVADLDGYIAREKLQGALVIGHSMGGLVGLMLAKAHPGDLARLMIVDSLPYFAVLMAPPGIDPTPDMVAPQAAKMRDAIAASYGTVPSDAAVAAQTRGLAIKPSSIARMTAWAKAADPRVTAQAMYEDLTTDLRPVLGSITTPMTLLYPWNAARPTKAMADPFYRKQYAAAPHISYVDIGDSGHMVMLDQPEAFKAAVIAFVAGK</sequence>
<keyword evidence="4" id="KW-1185">Reference proteome</keyword>
<evidence type="ECO:0000313" key="4">
    <source>
        <dbReference type="Proteomes" id="UP001279660"/>
    </source>
</evidence>
<dbReference type="InterPro" id="IPR029058">
    <property type="entry name" value="AB_hydrolase_fold"/>
</dbReference>
<reference evidence="3 4" key="1">
    <citation type="submission" date="2023-11" db="EMBL/GenBank/DDBJ databases">
        <title>MicrobeMod: A computational toolkit for identifying prokaryotic methylation and restriction-modification with nanopore sequencing.</title>
        <authorList>
            <person name="Crits-Christoph A."/>
            <person name="Kang S.C."/>
            <person name="Lee H."/>
            <person name="Ostrov N."/>
        </authorList>
    </citation>
    <scope>NUCLEOTIDE SEQUENCE [LARGE SCALE GENOMIC DNA]</scope>
    <source>
        <strain evidence="3 4">ATCC 14820</strain>
    </source>
</reference>
<dbReference type="RefSeq" id="WP_010407091.1">
    <property type="nucleotide sequence ID" value="NZ_JAWXXV010000001.1"/>
</dbReference>
<dbReference type="SUPFAM" id="SSF53474">
    <property type="entry name" value="alpha/beta-Hydrolases"/>
    <property type="match status" value="1"/>
</dbReference>
<evidence type="ECO:0000256" key="1">
    <source>
        <dbReference type="SAM" id="SignalP"/>
    </source>
</evidence>
<dbReference type="Proteomes" id="UP001279660">
    <property type="component" value="Unassembled WGS sequence"/>
</dbReference>
<keyword evidence="1" id="KW-0732">Signal</keyword>
<accession>A0ABU4PQ47</accession>
<feature type="chain" id="PRO_5045647181" evidence="1">
    <location>
        <begin position="25"/>
        <end position="308"/>
    </location>
</feature>
<feature type="domain" description="AB hydrolase-1" evidence="2">
    <location>
        <begin position="53"/>
        <end position="299"/>
    </location>
</feature>
<evidence type="ECO:0000259" key="2">
    <source>
        <dbReference type="Pfam" id="PF12697"/>
    </source>
</evidence>
<name>A0ABU4PQ47_9SPHN</name>
<evidence type="ECO:0000313" key="3">
    <source>
        <dbReference type="EMBL" id="MDX5985937.1"/>
    </source>
</evidence>
<proteinExistence type="predicted"/>
<dbReference type="PRINTS" id="PR00111">
    <property type="entry name" value="ABHYDROLASE"/>
</dbReference>
<feature type="signal peptide" evidence="1">
    <location>
        <begin position="1"/>
        <end position="24"/>
    </location>
</feature>
<keyword evidence="3" id="KW-0378">Hydrolase</keyword>
<dbReference type="PANTHER" id="PTHR43194">
    <property type="entry name" value="HYDROLASE ALPHA/BETA FOLD FAMILY"/>
    <property type="match status" value="1"/>
</dbReference>
<dbReference type="InterPro" id="IPR000073">
    <property type="entry name" value="AB_hydrolase_1"/>
</dbReference>
<gene>
    <name evidence="3" type="ORF">SIL82_16905</name>
</gene>
<dbReference type="Pfam" id="PF12697">
    <property type="entry name" value="Abhydrolase_6"/>
    <property type="match status" value="1"/>
</dbReference>
<dbReference type="GO" id="GO:0016787">
    <property type="term" value="F:hydrolase activity"/>
    <property type="evidence" value="ECO:0007669"/>
    <property type="project" value="UniProtKB-KW"/>
</dbReference>